<name>A0ACC0E4Q5_9BASI</name>
<sequence>MHPARNSYQAMVHILFVGLIITLSISSSHAASGTVQCTTRFLTSGAGGGVPQGLAECGDGKQRRICDLHSCRASSASGRRPLGVRDRRDRQLVPFIWSVLRLQYMVINLVHRCAYFHSGRILSQTDPKRSTPFSEVTYVPEASPPHRSAPHAVPKAVALGSKRVVLSVMSAESEFTGG</sequence>
<evidence type="ECO:0000313" key="2">
    <source>
        <dbReference type="Proteomes" id="UP001060170"/>
    </source>
</evidence>
<protein>
    <submittedName>
        <fullName evidence="1">Uncharacterized protein</fullName>
    </submittedName>
</protein>
<dbReference type="EMBL" id="CM045874">
    <property type="protein sequence ID" value="KAI7944607.1"/>
    <property type="molecule type" value="Genomic_DNA"/>
</dbReference>
<dbReference type="Proteomes" id="UP001060170">
    <property type="component" value="Chromosome 10"/>
</dbReference>
<reference evidence="1 2" key="3">
    <citation type="journal article" date="2022" name="Microbiol. Spectr.">
        <title>Folding features and dynamics of 3D genome architecture in plant fungal pathogens.</title>
        <authorList>
            <person name="Xia C."/>
        </authorList>
    </citation>
    <scope>NUCLEOTIDE SEQUENCE [LARGE SCALE GENOMIC DNA]</scope>
    <source>
        <strain evidence="1 2">93-210</strain>
    </source>
</reference>
<comment type="caution">
    <text evidence="1">The sequence shown here is derived from an EMBL/GenBank/DDBJ whole genome shotgun (WGS) entry which is preliminary data.</text>
</comment>
<keyword evidence="2" id="KW-1185">Reference proteome</keyword>
<proteinExistence type="predicted"/>
<accession>A0ACC0E4Q5</accession>
<evidence type="ECO:0000313" key="1">
    <source>
        <dbReference type="EMBL" id="KAI7944607.1"/>
    </source>
</evidence>
<reference evidence="2" key="2">
    <citation type="journal article" date="2018" name="Mol. Plant Microbe Interact.">
        <title>Genome sequence resources for the wheat stripe rust pathogen (Puccinia striiformis f. sp. tritici) and the barley stripe rust pathogen (Puccinia striiformis f. sp. hordei).</title>
        <authorList>
            <person name="Xia C."/>
            <person name="Wang M."/>
            <person name="Yin C."/>
            <person name="Cornejo O.E."/>
            <person name="Hulbert S.H."/>
            <person name="Chen X."/>
        </authorList>
    </citation>
    <scope>NUCLEOTIDE SEQUENCE [LARGE SCALE GENOMIC DNA]</scope>
    <source>
        <strain evidence="2">93-210</strain>
    </source>
</reference>
<reference evidence="2" key="1">
    <citation type="journal article" date="2018" name="BMC Genomics">
        <title>Genomic insights into host adaptation between the wheat stripe rust pathogen (Puccinia striiformis f. sp. tritici) and the barley stripe rust pathogen (Puccinia striiformis f. sp. hordei).</title>
        <authorList>
            <person name="Xia C."/>
            <person name="Wang M."/>
            <person name="Yin C."/>
            <person name="Cornejo O.E."/>
            <person name="Hulbert S.H."/>
            <person name="Chen X."/>
        </authorList>
    </citation>
    <scope>NUCLEOTIDE SEQUENCE [LARGE SCALE GENOMIC DNA]</scope>
    <source>
        <strain evidence="2">93-210</strain>
    </source>
</reference>
<gene>
    <name evidence="1" type="ORF">MJO28_010302</name>
</gene>
<organism evidence="1 2">
    <name type="scientific">Puccinia striiformis f. sp. tritici</name>
    <dbReference type="NCBI Taxonomy" id="168172"/>
    <lineage>
        <taxon>Eukaryota</taxon>
        <taxon>Fungi</taxon>
        <taxon>Dikarya</taxon>
        <taxon>Basidiomycota</taxon>
        <taxon>Pucciniomycotina</taxon>
        <taxon>Pucciniomycetes</taxon>
        <taxon>Pucciniales</taxon>
        <taxon>Pucciniaceae</taxon>
        <taxon>Puccinia</taxon>
    </lineage>
</organism>